<evidence type="ECO:0000256" key="2">
    <source>
        <dbReference type="ARBA" id="ARBA00007118"/>
    </source>
</evidence>
<dbReference type="Gene3D" id="3.40.109.10">
    <property type="entry name" value="NADH Oxidase"/>
    <property type="match status" value="1"/>
</dbReference>
<dbReference type="EC" id="1.-.-.-" evidence="8"/>
<comment type="similarity">
    <text evidence="2 8">Belongs to the nitroreductase family.</text>
</comment>
<dbReference type="PIRSF" id="PIRSF000232">
    <property type="entry name" value="YdjA"/>
    <property type="match status" value="1"/>
</dbReference>
<keyword evidence="12" id="KW-1185">Reference proteome</keyword>
<dbReference type="InterPro" id="IPR052530">
    <property type="entry name" value="NAD(P)H_nitroreductase"/>
</dbReference>
<accession>A0ABY8QPW1</accession>
<dbReference type="SUPFAM" id="SSF55469">
    <property type="entry name" value="FMN-dependent nitroreductase-like"/>
    <property type="match status" value="1"/>
</dbReference>
<sequence>MTNQDFLATMAARRSISTVDDAAPSDADLLTILRSVTPVADHKGLKPWRLVTLRGDDRIRLGRAFDKADGKDSAADRFNRKPLRAPLLIAVIASPKDHGSVPRWEQEAVASGAAHLLSLALWAAGWGVMWRTGSNTEAKPVRKLHGVRKGERLMGWLYVGAIPEKYRAKLESGSRKRPDPNEFLHRLPE</sequence>
<protein>
    <recommendedName>
        <fullName evidence="8">Putative NAD(P)H nitroreductase</fullName>
        <ecNumber evidence="8">1.-.-.-</ecNumber>
    </recommendedName>
</protein>
<dbReference type="CDD" id="cd02135">
    <property type="entry name" value="YdjA-like"/>
    <property type="match status" value="1"/>
</dbReference>
<dbReference type="Proteomes" id="UP001209083">
    <property type="component" value="Chromosome"/>
</dbReference>
<reference evidence="11 12" key="1">
    <citation type="submission" date="2023-05" db="EMBL/GenBank/DDBJ databases">
        <title>Lithophilousrod everest ZFBP1038 complete genpme.</title>
        <authorList>
            <person name="Tian M."/>
        </authorList>
    </citation>
    <scope>NUCLEOTIDE SEQUENCE [LARGE SCALE GENOMIC DNA]</scope>
    <source>
        <strain evidence="11 12">ZFBP1038</strain>
    </source>
</reference>
<evidence type="ECO:0000313" key="11">
    <source>
        <dbReference type="EMBL" id="WGW11012.1"/>
    </source>
</evidence>
<feature type="region of interest" description="Disordered" evidence="9">
    <location>
        <begin position="170"/>
        <end position="189"/>
    </location>
</feature>
<keyword evidence="4 8" id="KW-0288">FMN</keyword>
<dbReference type="RefSeq" id="WP_349637794.1">
    <property type="nucleotide sequence ID" value="NZ_CP090958.1"/>
</dbReference>
<keyword evidence="5 8" id="KW-0521">NADP</keyword>
<dbReference type="InterPro" id="IPR000415">
    <property type="entry name" value="Nitroreductase-like"/>
</dbReference>
<name>A0ABY8QPW1_9MICO</name>
<evidence type="ECO:0000256" key="1">
    <source>
        <dbReference type="ARBA" id="ARBA00001917"/>
    </source>
</evidence>
<evidence type="ECO:0000256" key="7">
    <source>
        <dbReference type="ARBA" id="ARBA00023027"/>
    </source>
</evidence>
<evidence type="ECO:0000256" key="5">
    <source>
        <dbReference type="ARBA" id="ARBA00022857"/>
    </source>
</evidence>
<dbReference type="InterPro" id="IPR026021">
    <property type="entry name" value="YdjA-like"/>
</dbReference>
<evidence type="ECO:0000256" key="9">
    <source>
        <dbReference type="SAM" id="MobiDB-lite"/>
    </source>
</evidence>
<evidence type="ECO:0000256" key="6">
    <source>
        <dbReference type="ARBA" id="ARBA00023002"/>
    </source>
</evidence>
<evidence type="ECO:0000256" key="3">
    <source>
        <dbReference type="ARBA" id="ARBA00022630"/>
    </source>
</evidence>
<dbReference type="PANTHER" id="PTHR43821">
    <property type="entry name" value="NAD(P)H NITROREDUCTASE YDJA-RELATED"/>
    <property type="match status" value="1"/>
</dbReference>
<keyword evidence="7 8" id="KW-0520">NAD</keyword>
<evidence type="ECO:0000259" key="10">
    <source>
        <dbReference type="Pfam" id="PF00881"/>
    </source>
</evidence>
<keyword evidence="6 8" id="KW-0560">Oxidoreductase</keyword>
<keyword evidence="3 8" id="KW-0285">Flavoprotein</keyword>
<comment type="cofactor">
    <cofactor evidence="1 8">
        <name>FMN</name>
        <dbReference type="ChEBI" id="CHEBI:58210"/>
    </cofactor>
</comment>
<proteinExistence type="inferred from homology"/>
<dbReference type="EMBL" id="CP090958">
    <property type="protein sequence ID" value="WGW11012.1"/>
    <property type="molecule type" value="Genomic_DNA"/>
</dbReference>
<dbReference type="PANTHER" id="PTHR43821:SF1">
    <property type="entry name" value="NAD(P)H NITROREDUCTASE YDJA-RELATED"/>
    <property type="match status" value="1"/>
</dbReference>
<feature type="domain" description="Nitroreductase" evidence="10">
    <location>
        <begin position="11"/>
        <end position="160"/>
    </location>
</feature>
<evidence type="ECO:0000313" key="12">
    <source>
        <dbReference type="Proteomes" id="UP001209083"/>
    </source>
</evidence>
<evidence type="ECO:0000256" key="4">
    <source>
        <dbReference type="ARBA" id="ARBA00022643"/>
    </source>
</evidence>
<dbReference type="InterPro" id="IPR029479">
    <property type="entry name" value="Nitroreductase"/>
</dbReference>
<gene>
    <name evidence="11" type="ORF">LWF01_12985</name>
</gene>
<dbReference type="Pfam" id="PF00881">
    <property type="entry name" value="Nitroreductase"/>
    <property type="match status" value="1"/>
</dbReference>
<organism evidence="11 12">
    <name type="scientific">Saxibacter everestensis</name>
    <dbReference type="NCBI Taxonomy" id="2909229"/>
    <lineage>
        <taxon>Bacteria</taxon>
        <taxon>Bacillati</taxon>
        <taxon>Actinomycetota</taxon>
        <taxon>Actinomycetes</taxon>
        <taxon>Micrococcales</taxon>
        <taxon>Brevibacteriaceae</taxon>
        <taxon>Saxibacter</taxon>
    </lineage>
</organism>
<evidence type="ECO:0000256" key="8">
    <source>
        <dbReference type="PIRNR" id="PIRNR000232"/>
    </source>
</evidence>